<feature type="compositionally biased region" description="Polar residues" evidence="1">
    <location>
        <begin position="377"/>
        <end position="386"/>
    </location>
</feature>
<sequence length="640" mass="69946">MSKFFTCITFGSYDTSMILALSPSPWATPLPAIYLLHSLLIQSLAPQLPSCFTLLDSAEYVLSLAQEDVNNSLIMIQHPMTSWTIDPSPRFMLLSELVQDENARVLPSPTSPTARRRASRPRPVSPAPAADQAPLESLPPSSFAVGARPSSPASVHVADKKRTASEAVRAILSTPSPVRIIRAPIRVKSTPLGRLPHLEASLRPFARKARQWNANAEFSDEADENEPIRYPKRKTPPGDDDLFGLLAAEKKLKTIRQQRMPVYDPVRPGLSHVDEEDAIEDEDKDNLPTEVYNLSEKGENICPPHLGFNDIKEHDPPPDGPDRALHDNETDKNVASASVAPILLASAKTMFGLDQLLAEPSSSSGPSRMHALRNPHNPRSAQQRSPLPTPHFSHDGDVLGDSPATTHVFGGVAMARAKPEPVQTICYCEGQGQGPMARDPVLAQDKGKAEPSKIGQPLAALEDEDPYAEPAKVAGKKRTRAQVGPTQAGRRARVRNFGAAVAEMENRSGSRHNDEGMGSDSPPLKASTHAARERGRGRERGGGGGGRGQGTAPAPNGHMSVPGSRGRSTWQGRPPTSKGKGKEWATDQVDPSQDEVRTETSSEIVDWKLMNVYLQERLWNWQEQLEYFKKLQEEEDTTRR</sequence>
<feature type="region of interest" description="Disordered" evidence="1">
    <location>
        <begin position="303"/>
        <end position="332"/>
    </location>
</feature>
<organism evidence="2">
    <name type="scientific">Dichomitus squalens</name>
    <dbReference type="NCBI Taxonomy" id="114155"/>
    <lineage>
        <taxon>Eukaryota</taxon>
        <taxon>Fungi</taxon>
        <taxon>Dikarya</taxon>
        <taxon>Basidiomycota</taxon>
        <taxon>Agaricomycotina</taxon>
        <taxon>Agaricomycetes</taxon>
        <taxon>Polyporales</taxon>
        <taxon>Polyporaceae</taxon>
        <taxon>Dichomitus</taxon>
    </lineage>
</organism>
<accession>A0A4Q9M8W3</accession>
<reference evidence="2" key="1">
    <citation type="submission" date="2019-01" db="EMBL/GenBank/DDBJ databases">
        <title>Draft genome sequences of three monokaryotic isolates of the white-rot basidiomycete fungus Dichomitus squalens.</title>
        <authorList>
            <consortium name="DOE Joint Genome Institute"/>
            <person name="Lopez S.C."/>
            <person name="Andreopoulos B."/>
            <person name="Pangilinan J."/>
            <person name="Lipzen A."/>
            <person name="Riley R."/>
            <person name="Ahrendt S."/>
            <person name="Ng V."/>
            <person name="Barry K."/>
            <person name="Daum C."/>
            <person name="Grigoriev I.V."/>
            <person name="Hilden K.S."/>
            <person name="Makela M.R."/>
            <person name="de Vries R.P."/>
        </authorList>
    </citation>
    <scope>NUCLEOTIDE SEQUENCE [LARGE SCALE GENOMIC DNA]</scope>
    <source>
        <strain evidence="2">OM18370.1</strain>
    </source>
</reference>
<feature type="region of interest" description="Disordered" evidence="1">
    <location>
        <begin position="462"/>
        <end position="599"/>
    </location>
</feature>
<feature type="region of interest" description="Disordered" evidence="1">
    <location>
        <begin position="357"/>
        <end position="404"/>
    </location>
</feature>
<protein>
    <submittedName>
        <fullName evidence="2">Uncharacterized protein</fullName>
    </submittedName>
</protein>
<feature type="compositionally biased region" description="Basic and acidic residues" evidence="1">
    <location>
        <begin position="504"/>
        <end position="515"/>
    </location>
</feature>
<dbReference type="AlphaFoldDB" id="A0A4Q9M8W3"/>
<dbReference type="OrthoDB" id="2802853at2759"/>
<evidence type="ECO:0000313" key="2">
    <source>
        <dbReference type="EMBL" id="TBU22598.1"/>
    </source>
</evidence>
<feature type="region of interest" description="Disordered" evidence="1">
    <location>
        <begin position="218"/>
        <end position="240"/>
    </location>
</feature>
<dbReference type="EMBL" id="ML143535">
    <property type="protein sequence ID" value="TBU22598.1"/>
    <property type="molecule type" value="Genomic_DNA"/>
</dbReference>
<dbReference type="Proteomes" id="UP000292957">
    <property type="component" value="Unassembled WGS sequence"/>
</dbReference>
<feature type="compositionally biased region" description="Basic and acidic residues" evidence="1">
    <location>
        <begin position="530"/>
        <end position="541"/>
    </location>
</feature>
<name>A0A4Q9M8W3_9APHY</name>
<feature type="compositionally biased region" description="Basic and acidic residues" evidence="1">
    <location>
        <begin position="310"/>
        <end position="332"/>
    </location>
</feature>
<feature type="region of interest" description="Disordered" evidence="1">
    <location>
        <begin position="104"/>
        <end position="159"/>
    </location>
</feature>
<proteinExistence type="predicted"/>
<evidence type="ECO:0000256" key="1">
    <source>
        <dbReference type="SAM" id="MobiDB-lite"/>
    </source>
</evidence>
<gene>
    <name evidence="2" type="ORF">BD311DRAFT_742892</name>
</gene>